<dbReference type="EMBL" id="HBKQ01033529">
    <property type="protein sequence ID" value="CAE2254135.1"/>
    <property type="molecule type" value="Transcribed_RNA"/>
</dbReference>
<feature type="region of interest" description="Disordered" evidence="1">
    <location>
        <begin position="1"/>
        <end position="67"/>
    </location>
</feature>
<feature type="compositionally biased region" description="Polar residues" evidence="1">
    <location>
        <begin position="48"/>
        <end position="67"/>
    </location>
</feature>
<feature type="region of interest" description="Disordered" evidence="1">
    <location>
        <begin position="108"/>
        <end position="142"/>
    </location>
</feature>
<evidence type="ECO:0000313" key="2">
    <source>
        <dbReference type="EMBL" id="CAE2254135.1"/>
    </source>
</evidence>
<protein>
    <submittedName>
        <fullName evidence="2">Uncharacterized protein</fullName>
    </submittedName>
</protein>
<feature type="compositionally biased region" description="Polar residues" evidence="1">
    <location>
        <begin position="22"/>
        <end position="38"/>
    </location>
</feature>
<name>A0A7S4J6T7_9STRA</name>
<feature type="compositionally biased region" description="Basic and acidic residues" evidence="1">
    <location>
        <begin position="133"/>
        <end position="142"/>
    </location>
</feature>
<sequence>MSLQSTPRVPAPALDGSPNGPPQQDFSNAGTTESTRVSPRSPGRNDTETPSPRVSSGASKISVKNESSGNAALLKAAFGKKSTENAGVPQAVTIPGGIMQVSSDELKLEKNEVLPTPVRSNGGVDNRSGSGQSHDEPLEKEEDNHANIEETVTDCFSHEACGLGTNNEQAILPIEGNSKAVGNIGKVLTSESVTKGKKDNLVHAEVPQCLLPPSDHVEIQEQKEVNQFNHNEWADKQGVAISVEQDEGATQDSSVLDINPDAEMIVLFEDTDMRPCPAELELDGEPDFMEIFANGWDGGDDANANDIDSDTKDTEEEPIITEQGTLDSEGYVTTDLAAAPQPAGTCDMSSVDFSIQSDPTGAETAADLSRRSSQMPDIPEGASALPDSDKVGDSGSVFSRSSLRAIVMKKWHNSFWAKYGDASLIVFRSKIDFEDWLWNPYHEQRHRDYLIKARFDFRDEMTRQKSGIRGFRMTDLKLKTYGKGEPMYNFKLEKWTDLGMSIIAAFASPTVDDVESLREVISNCLDCCPHHGCRPIDDLIR</sequence>
<evidence type="ECO:0000256" key="1">
    <source>
        <dbReference type="SAM" id="MobiDB-lite"/>
    </source>
</evidence>
<gene>
    <name evidence="2" type="ORF">OAUR00152_LOCUS22956</name>
</gene>
<organism evidence="2">
    <name type="scientific">Odontella aurita</name>
    <dbReference type="NCBI Taxonomy" id="265563"/>
    <lineage>
        <taxon>Eukaryota</taxon>
        <taxon>Sar</taxon>
        <taxon>Stramenopiles</taxon>
        <taxon>Ochrophyta</taxon>
        <taxon>Bacillariophyta</taxon>
        <taxon>Mediophyceae</taxon>
        <taxon>Biddulphiophycidae</taxon>
        <taxon>Eupodiscales</taxon>
        <taxon>Odontellaceae</taxon>
        <taxon>Odontella</taxon>
    </lineage>
</organism>
<accession>A0A7S4J6T7</accession>
<reference evidence="2" key="1">
    <citation type="submission" date="2021-01" db="EMBL/GenBank/DDBJ databases">
        <authorList>
            <person name="Corre E."/>
            <person name="Pelletier E."/>
            <person name="Niang G."/>
            <person name="Scheremetjew M."/>
            <person name="Finn R."/>
            <person name="Kale V."/>
            <person name="Holt S."/>
            <person name="Cochrane G."/>
            <person name="Meng A."/>
            <person name="Brown T."/>
            <person name="Cohen L."/>
        </authorList>
    </citation>
    <scope>NUCLEOTIDE SEQUENCE</scope>
    <source>
        <strain evidence="2">Isolate 1302-5</strain>
    </source>
</reference>
<proteinExistence type="predicted"/>
<feature type="region of interest" description="Disordered" evidence="1">
    <location>
        <begin position="368"/>
        <end position="393"/>
    </location>
</feature>
<dbReference type="AlphaFoldDB" id="A0A7S4J6T7"/>